<protein>
    <submittedName>
        <fullName evidence="4">Cellulase</fullName>
    </submittedName>
</protein>
<gene>
    <name evidence="2" type="ORF">ECPE_LOCUS2308</name>
</gene>
<evidence type="ECO:0000313" key="3">
    <source>
        <dbReference type="Proteomes" id="UP000272942"/>
    </source>
</evidence>
<evidence type="ECO:0000313" key="2">
    <source>
        <dbReference type="EMBL" id="VDP66051.1"/>
    </source>
</evidence>
<accession>A0A183A5S3</accession>
<reference evidence="2 3" key="2">
    <citation type="submission" date="2018-11" db="EMBL/GenBank/DDBJ databases">
        <authorList>
            <consortium name="Pathogen Informatics"/>
        </authorList>
    </citation>
    <scope>NUCLEOTIDE SEQUENCE [LARGE SCALE GENOMIC DNA]</scope>
    <source>
        <strain evidence="2 3">Egypt</strain>
    </source>
</reference>
<dbReference type="AlphaFoldDB" id="A0A183A5S3"/>
<feature type="region of interest" description="Disordered" evidence="1">
    <location>
        <begin position="49"/>
        <end position="73"/>
    </location>
</feature>
<dbReference type="WBParaSite" id="ECPE_0000230801-mRNA-1">
    <property type="protein sequence ID" value="ECPE_0000230801-mRNA-1"/>
    <property type="gene ID" value="ECPE_0000230801"/>
</dbReference>
<reference evidence="4" key="1">
    <citation type="submission" date="2016-06" db="UniProtKB">
        <authorList>
            <consortium name="WormBaseParasite"/>
        </authorList>
    </citation>
    <scope>IDENTIFICATION</scope>
</reference>
<organism evidence="4">
    <name type="scientific">Echinostoma caproni</name>
    <dbReference type="NCBI Taxonomy" id="27848"/>
    <lineage>
        <taxon>Eukaryota</taxon>
        <taxon>Metazoa</taxon>
        <taxon>Spiralia</taxon>
        <taxon>Lophotrochozoa</taxon>
        <taxon>Platyhelminthes</taxon>
        <taxon>Trematoda</taxon>
        <taxon>Digenea</taxon>
        <taxon>Plagiorchiida</taxon>
        <taxon>Echinostomata</taxon>
        <taxon>Echinostomatoidea</taxon>
        <taxon>Echinostomatidae</taxon>
        <taxon>Echinostoma</taxon>
    </lineage>
</organism>
<sequence>MCAVSKSPSLSGANALWNFDWAQTETGFYRAAVIDNGGGGVGIAAAAADGDGGRGEMRKPYGNTEFGLGSGTP</sequence>
<evidence type="ECO:0000313" key="4">
    <source>
        <dbReference type="WBParaSite" id="ECPE_0000230801-mRNA-1"/>
    </source>
</evidence>
<name>A0A183A5S3_9TREM</name>
<proteinExistence type="predicted"/>
<dbReference type="EMBL" id="UZAN01039533">
    <property type="protein sequence ID" value="VDP66051.1"/>
    <property type="molecule type" value="Genomic_DNA"/>
</dbReference>
<keyword evidence="3" id="KW-1185">Reference proteome</keyword>
<dbReference type="Proteomes" id="UP000272942">
    <property type="component" value="Unassembled WGS sequence"/>
</dbReference>
<evidence type="ECO:0000256" key="1">
    <source>
        <dbReference type="SAM" id="MobiDB-lite"/>
    </source>
</evidence>